<dbReference type="InterPro" id="IPR050939">
    <property type="entry name" value="Olfactory_GPCR1"/>
</dbReference>
<feature type="domain" description="G-protein coupled receptors family 1 profile" evidence="15">
    <location>
        <begin position="67"/>
        <end position="317"/>
    </location>
</feature>
<evidence type="ECO:0000256" key="10">
    <source>
        <dbReference type="ARBA" id="ARBA00023170"/>
    </source>
</evidence>
<evidence type="ECO:0000256" key="2">
    <source>
        <dbReference type="ARBA" id="ARBA00022475"/>
    </source>
</evidence>
<dbReference type="PRINTS" id="PR00237">
    <property type="entry name" value="GPCRRHODOPSN"/>
</dbReference>
<evidence type="ECO:0000256" key="14">
    <source>
        <dbReference type="RuleBase" id="RU363047"/>
    </source>
</evidence>
<feature type="transmembrane region" description="Helical" evidence="14">
    <location>
        <begin position="52"/>
        <end position="74"/>
    </location>
</feature>
<keyword evidence="8 14" id="KW-0472">Membrane</keyword>
<keyword evidence="4 13" id="KW-0812">Transmembrane</keyword>
<feature type="transmembrane region" description="Helical" evidence="14">
    <location>
        <begin position="167"/>
        <end position="185"/>
    </location>
</feature>
<evidence type="ECO:0000313" key="17">
    <source>
        <dbReference type="Proteomes" id="UP000694380"/>
    </source>
</evidence>
<comment type="subcellular location">
    <subcellularLocation>
        <location evidence="1 14">Cell membrane</location>
        <topology evidence="1 14">Multi-pass membrane protein</topology>
    </subcellularLocation>
</comment>
<evidence type="ECO:0000256" key="8">
    <source>
        <dbReference type="ARBA" id="ARBA00023136"/>
    </source>
</evidence>
<evidence type="ECO:0000259" key="15">
    <source>
        <dbReference type="PROSITE" id="PS50262"/>
    </source>
</evidence>
<evidence type="ECO:0000256" key="5">
    <source>
        <dbReference type="ARBA" id="ARBA00022725"/>
    </source>
</evidence>
<keyword evidence="6 14" id="KW-1133">Transmembrane helix</keyword>
<dbReference type="OMA" id="VSMLPFC"/>
<dbReference type="GeneTree" id="ENSGT01150000286948"/>
<evidence type="ECO:0000256" key="13">
    <source>
        <dbReference type="RuleBase" id="RU000688"/>
    </source>
</evidence>
<dbReference type="Ensembl" id="ENSCPBT00000004741.1">
    <property type="protein sequence ID" value="ENSCPBP00000003886.1"/>
    <property type="gene ID" value="ENSCPBG00000003157.1"/>
</dbReference>
<proteinExistence type="inferred from homology"/>
<dbReference type="Gene3D" id="1.20.1070.10">
    <property type="entry name" value="Rhodopsin 7-helix transmembrane proteins"/>
    <property type="match status" value="1"/>
</dbReference>
<keyword evidence="5 14" id="KW-0552">Olfaction</keyword>
<feature type="transmembrane region" description="Helical" evidence="14">
    <location>
        <begin position="267"/>
        <end position="288"/>
    </location>
</feature>
<feature type="transmembrane region" description="Helical" evidence="14">
    <location>
        <begin position="86"/>
        <end position="106"/>
    </location>
</feature>
<evidence type="ECO:0000256" key="4">
    <source>
        <dbReference type="ARBA" id="ARBA00022692"/>
    </source>
</evidence>
<dbReference type="PRINTS" id="PR00245">
    <property type="entry name" value="OLFACTORYR"/>
</dbReference>
<reference evidence="16" key="2">
    <citation type="submission" date="2025-09" db="UniProtKB">
        <authorList>
            <consortium name="Ensembl"/>
        </authorList>
    </citation>
    <scope>IDENTIFICATION</scope>
</reference>
<dbReference type="GO" id="GO:0004930">
    <property type="term" value="F:G protein-coupled receptor activity"/>
    <property type="evidence" value="ECO:0007669"/>
    <property type="project" value="UniProtKB-KW"/>
</dbReference>
<dbReference type="Proteomes" id="UP000694380">
    <property type="component" value="Unplaced"/>
</dbReference>
<evidence type="ECO:0000256" key="12">
    <source>
        <dbReference type="ARBA" id="ARBA00023224"/>
    </source>
</evidence>
<dbReference type="InterPro" id="IPR000276">
    <property type="entry name" value="GPCR_Rhodpsn"/>
</dbReference>
<dbReference type="GO" id="GO:0005886">
    <property type="term" value="C:plasma membrane"/>
    <property type="evidence" value="ECO:0007669"/>
    <property type="project" value="UniProtKB-SubCell"/>
</dbReference>
<evidence type="ECO:0000256" key="3">
    <source>
        <dbReference type="ARBA" id="ARBA00022606"/>
    </source>
</evidence>
<dbReference type="FunFam" id="1.20.1070.10:FF:000010">
    <property type="entry name" value="Olfactory receptor"/>
    <property type="match status" value="1"/>
</dbReference>
<keyword evidence="9" id="KW-1015">Disulfide bond</keyword>
<keyword evidence="10 13" id="KW-0675">Receptor</keyword>
<dbReference type="InterPro" id="IPR017452">
    <property type="entry name" value="GPCR_Rhodpsn_7TM"/>
</dbReference>
<keyword evidence="17" id="KW-1185">Reference proteome</keyword>
<dbReference type="PROSITE" id="PS00237">
    <property type="entry name" value="G_PROTEIN_RECEP_F1_1"/>
    <property type="match status" value="1"/>
</dbReference>
<comment type="similarity">
    <text evidence="13">Belongs to the G-protein coupled receptor 1 family.</text>
</comment>
<dbReference type="PANTHER" id="PTHR24242:SF366">
    <property type="entry name" value="OLFACTORY RECEPTOR"/>
    <property type="match status" value="1"/>
</dbReference>
<feature type="transmembrane region" description="Helical" evidence="14">
    <location>
        <begin position="300"/>
        <end position="319"/>
    </location>
</feature>
<dbReference type="CDD" id="cd15911">
    <property type="entry name" value="7tmA_OR11A-like"/>
    <property type="match status" value="1"/>
</dbReference>
<name>A0A8C3H6D5_CHRPI</name>
<evidence type="ECO:0000256" key="11">
    <source>
        <dbReference type="ARBA" id="ARBA00023180"/>
    </source>
</evidence>
<dbReference type="GO" id="GO:0004984">
    <property type="term" value="F:olfactory receptor activity"/>
    <property type="evidence" value="ECO:0007669"/>
    <property type="project" value="InterPro"/>
</dbReference>
<keyword evidence="2 14" id="KW-1003">Cell membrane</keyword>
<reference evidence="16" key="1">
    <citation type="submission" date="2025-08" db="UniProtKB">
        <authorList>
            <consortium name="Ensembl"/>
        </authorList>
    </citation>
    <scope>IDENTIFICATION</scope>
</reference>
<dbReference type="InterPro" id="IPR000725">
    <property type="entry name" value="Olfact_rcpt"/>
</dbReference>
<evidence type="ECO:0000256" key="9">
    <source>
        <dbReference type="ARBA" id="ARBA00023157"/>
    </source>
</evidence>
<dbReference type="PANTHER" id="PTHR24242">
    <property type="entry name" value="G-PROTEIN COUPLED RECEPTOR"/>
    <property type="match status" value="1"/>
</dbReference>
<feature type="transmembrane region" description="Helical" evidence="14">
    <location>
        <begin position="126"/>
        <end position="147"/>
    </location>
</feature>
<accession>A0A8C3H6D5</accession>
<evidence type="ECO:0000256" key="7">
    <source>
        <dbReference type="ARBA" id="ARBA00023040"/>
    </source>
</evidence>
<evidence type="ECO:0000256" key="6">
    <source>
        <dbReference type="ARBA" id="ARBA00022989"/>
    </source>
</evidence>
<evidence type="ECO:0000256" key="1">
    <source>
        <dbReference type="ARBA" id="ARBA00004651"/>
    </source>
</evidence>
<keyword evidence="11" id="KW-0325">Glycoprotein</keyword>
<organism evidence="16 17">
    <name type="scientific">Chrysemys picta bellii</name>
    <name type="common">Western painted turtle</name>
    <name type="synonym">Emys bellii</name>
    <dbReference type="NCBI Taxonomy" id="8478"/>
    <lineage>
        <taxon>Eukaryota</taxon>
        <taxon>Metazoa</taxon>
        <taxon>Chordata</taxon>
        <taxon>Craniata</taxon>
        <taxon>Vertebrata</taxon>
        <taxon>Euteleostomi</taxon>
        <taxon>Archelosauria</taxon>
        <taxon>Testudinata</taxon>
        <taxon>Testudines</taxon>
        <taxon>Cryptodira</taxon>
        <taxon>Durocryptodira</taxon>
        <taxon>Testudinoidea</taxon>
        <taxon>Emydidae</taxon>
        <taxon>Chrysemys</taxon>
    </lineage>
</organism>
<keyword evidence="7 13" id="KW-0297">G-protein coupled receptor</keyword>
<protein>
    <recommendedName>
        <fullName evidence="14">Olfactory receptor</fullName>
    </recommendedName>
</protein>
<evidence type="ECO:0000313" key="16">
    <source>
        <dbReference type="Ensembl" id="ENSCPBP00000003886.1"/>
    </source>
</evidence>
<sequence length="338" mass="38628">MCKFLYHNSFFLVYRPFSSLLQPREDVIMKNQTMPTEFILLGFHNIQGLRFLLSWVISIIYIFTILGNMLIIFLSFVEPHLQTPMYFFLGNLSLLDVFCYTTSIAPKMLKTLLVVQEEVSFSACLLQFYIFGSLAVAECFLLAAMSYDRYLAIYKPLHYASTMSFQLCFQLAAGSWVIGFLSLVVTMPMVSRLPFCASKEIDHFFCDLTPIIKLSCGDTYMVRIPAFIIASLVSFSPFLLTLLSYYKIISTILKIPFSTGKQKAFSTCSSHLIVVSVFYGMLIVVYAAPVANQWPNLNKVFSMLYTVVTPLINPIVYCLRNTEVKETLRKLFRTIVII</sequence>
<keyword evidence="3 14" id="KW-0716">Sensory transduction</keyword>
<dbReference type="SUPFAM" id="SSF81321">
    <property type="entry name" value="Family A G protein-coupled receptor-like"/>
    <property type="match status" value="1"/>
</dbReference>
<feature type="transmembrane region" description="Helical" evidence="14">
    <location>
        <begin position="224"/>
        <end position="246"/>
    </location>
</feature>
<dbReference type="Pfam" id="PF13853">
    <property type="entry name" value="7tm_4"/>
    <property type="match status" value="1"/>
</dbReference>
<dbReference type="AlphaFoldDB" id="A0A8C3H6D5"/>
<dbReference type="PROSITE" id="PS50262">
    <property type="entry name" value="G_PROTEIN_RECEP_F1_2"/>
    <property type="match status" value="1"/>
</dbReference>
<keyword evidence="12 13" id="KW-0807">Transducer</keyword>